<gene>
    <name evidence="1" type="ORF">J2X31_000924</name>
</gene>
<comment type="caution">
    <text evidence="1">The sequence shown here is derived from an EMBL/GenBank/DDBJ whole genome shotgun (WGS) entry which is preliminary data.</text>
</comment>
<dbReference type="RefSeq" id="WP_310024815.1">
    <property type="nucleotide sequence ID" value="NZ_JAVDVI010000003.1"/>
</dbReference>
<evidence type="ECO:0000313" key="1">
    <source>
        <dbReference type="EMBL" id="MDR6966924.1"/>
    </source>
</evidence>
<reference evidence="1 2" key="1">
    <citation type="submission" date="2023-07" db="EMBL/GenBank/DDBJ databases">
        <title>Sorghum-associated microbial communities from plants grown in Nebraska, USA.</title>
        <authorList>
            <person name="Schachtman D."/>
        </authorList>
    </citation>
    <scope>NUCLEOTIDE SEQUENCE [LARGE SCALE GENOMIC DNA]</scope>
    <source>
        <strain evidence="1 2">3773</strain>
    </source>
</reference>
<sequence>MKNEVYIISKAESDYKKMLEESLKHSTPPPPPPPPSVYGTNNFIIDKDTTIFYFQRPYFFVCNTGWEDNHPPFLFGFEKEDFIEIPKNSIQDFILLNFKGGVRNNFDIASQLDTLNFTAYYNLINTLKQCKLERDKDRIVIRKTTQEEDTVIAYKKKRKPYYYGNIKWDTTRIDTITYKFLRRPK</sequence>
<protein>
    <submittedName>
        <fullName evidence="1">Uncharacterized protein</fullName>
    </submittedName>
</protein>
<organism evidence="1 2">
    <name type="scientific">Flavobacterium arsenatis</name>
    <dbReference type="NCBI Taxonomy" id="1484332"/>
    <lineage>
        <taxon>Bacteria</taxon>
        <taxon>Pseudomonadati</taxon>
        <taxon>Bacteroidota</taxon>
        <taxon>Flavobacteriia</taxon>
        <taxon>Flavobacteriales</taxon>
        <taxon>Flavobacteriaceae</taxon>
        <taxon>Flavobacterium</taxon>
    </lineage>
</organism>
<evidence type="ECO:0000313" key="2">
    <source>
        <dbReference type="Proteomes" id="UP001255185"/>
    </source>
</evidence>
<keyword evidence="2" id="KW-1185">Reference proteome</keyword>
<name>A0ABU1TLT0_9FLAO</name>
<proteinExistence type="predicted"/>
<dbReference type="EMBL" id="JAVDVI010000003">
    <property type="protein sequence ID" value="MDR6966924.1"/>
    <property type="molecule type" value="Genomic_DNA"/>
</dbReference>
<accession>A0ABU1TLT0</accession>
<dbReference type="Proteomes" id="UP001255185">
    <property type="component" value="Unassembled WGS sequence"/>
</dbReference>